<gene>
    <name evidence="4" type="primary">tgpA_4</name>
    <name evidence="4" type="ORF">Pla100_49090</name>
</gene>
<dbReference type="PANTHER" id="PTHR42736:SF1">
    <property type="entry name" value="PROTEIN-GLUTAMINE GAMMA-GLUTAMYLTRANSFERASE"/>
    <property type="match status" value="1"/>
</dbReference>
<keyword evidence="2" id="KW-0812">Transmembrane</keyword>
<evidence type="ECO:0000313" key="4">
    <source>
        <dbReference type="EMBL" id="TWT91871.1"/>
    </source>
</evidence>
<name>A0A5C5ZXY6_9BACT</name>
<dbReference type="PANTHER" id="PTHR42736">
    <property type="entry name" value="PROTEIN-GLUTAMINE GAMMA-GLUTAMYLTRANSFERASE"/>
    <property type="match status" value="1"/>
</dbReference>
<feature type="transmembrane region" description="Helical" evidence="2">
    <location>
        <begin position="12"/>
        <end position="29"/>
    </location>
</feature>
<feature type="transmembrane region" description="Helical" evidence="2">
    <location>
        <begin position="35"/>
        <end position="52"/>
    </location>
</feature>
<feature type="transmembrane region" description="Helical" evidence="2">
    <location>
        <begin position="123"/>
        <end position="142"/>
    </location>
</feature>
<evidence type="ECO:0000259" key="3">
    <source>
        <dbReference type="SMART" id="SM00460"/>
    </source>
</evidence>
<accession>A0A5C5ZXY6</accession>
<dbReference type="GO" id="GO:0003810">
    <property type="term" value="F:protein-glutamine gamma-glutamyltransferase activity"/>
    <property type="evidence" value="ECO:0007669"/>
    <property type="project" value="UniProtKB-EC"/>
</dbReference>
<dbReference type="EC" id="2.3.2.13" evidence="4"/>
<keyword evidence="2" id="KW-0472">Membrane</keyword>
<dbReference type="Proteomes" id="UP000316213">
    <property type="component" value="Unassembled WGS sequence"/>
</dbReference>
<proteinExistence type="predicted"/>
<dbReference type="Gene3D" id="3.10.620.30">
    <property type="match status" value="1"/>
</dbReference>
<keyword evidence="5" id="KW-1185">Reference proteome</keyword>
<dbReference type="RefSeq" id="WP_146580818.1">
    <property type="nucleotide sequence ID" value="NZ_SJPM01000013.1"/>
</dbReference>
<dbReference type="EMBL" id="SJPM01000013">
    <property type="protein sequence ID" value="TWT91871.1"/>
    <property type="molecule type" value="Genomic_DNA"/>
</dbReference>
<feature type="transmembrane region" description="Helical" evidence="2">
    <location>
        <begin position="85"/>
        <end position="111"/>
    </location>
</feature>
<keyword evidence="4" id="KW-0808">Transferase</keyword>
<dbReference type="SMART" id="SM00460">
    <property type="entry name" value="TGc"/>
    <property type="match status" value="1"/>
</dbReference>
<dbReference type="AlphaFoldDB" id="A0A5C5ZXY6"/>
<reference evidence="4 5" key="1">
    <citation type="submission" date="2019-02" db="EMBL/GenBank/DDBJ databases">
        <title>Deep-cultivation of Planctomycetes and their phenomic and genomic characterization uncovers novel biology.</title>
        <authorList>
            <person name="Wiegand S."/>
            <person name="Jogler M."/>
            <person name="Boedeker C."/>
            <person name="Pinto D."/>
            <person name="Vollmers J."/>
            <person name="Rivas-Marin E."/>
            <person name="Kohn T."/>
            <person name="Peeters S.H."/>
            <person name="Heuer A."/>
            <person name="Rast P."/>
            <person name="Oberbeckmann S."/>
            <person name="Bunk B."/>
            <person name="Jeske O."/>
            <person name="Meyerdierks A."/>
            <person name="Storesund J.E."/>
            <person name="Kallscheuer N."/>
            <person name="Luecker S."/>
            <person name="Lage O.M."/>
            <person name="Pohl T."/>
            <person name="Merkel B.J."/>
            <person name="Hornburger P."/>
            <person name="Mueller R.-W."/>
            <person name="Bruemmer F."/>
            <person name="Labrenz M."/>
            <person name="Spormann A.M."/>
            <person name="Op Den Camp H."/>
            <person name="Overmann J."/>
            <person name="Amann R."/>
            <person name="Jetten M.S.M."/>
            <person name="Mascher T."/>
            <person name="Medema M.H."/>
            <person name="Devos D.P."/>
            <person name="Kaster A.-K."/>
            <person name="Ovreas L."/>
            <person name="Rohde M."/>
            <person name="Galperin M.Y."/>
            <person name="Jogler C."/>
        </authorList>
    </citation>
    <scope>NUCLEOTIDE SEQUENCE [LARGE SCALE GENOMIC DNA]</scope>
    <source>
        <strain evidence="4 5">Pla100</strain>
    </source>
</reference>
<sequence>MSRPDTRKQTMVLAIAYGVAFMILSSAIASVPGVVATGLGAVAGVYSYRWLIDQTFRNAVPALIALAFLIFGLWGPAWIGQASWVASLFGISATLVLIQSATLAITSLGVVMLARALNQSSRVFSMIDGLVMVAAICGRFAAHRNYHWGHPRFLADWAGIEGYELPFLFVLLGLVALSFGLIAGMRITSARHAALSVISVLLFFMVLMWLGGRFLRNPTSELIVSSGKAAQRSGGTLSNDPSDQGEPDETSDGSGTGGQAEELGAETEGSGSAESSGSEGNGDSESGKGSESNSETQPNSNSQSNNESDSGNAPATNAKRGRSGRSKSDDPMPSAANQSTTPEPIALVLLEKNFQPVENAWYFRQTAVSLFNGKRLVTASEDRFDDDIPSGFSSDEVEIVGIPLPENMHDIVPLVVNLIAEQPRPFSMPSMISFAPMRNPDPEYFRQSFRAESCVLTDETVEEETFSLYSSLCYFDEGDSEWDEDLWAHYTRGPDDPRYRELAETIIAERITTVAYEGLEDSAMLKTLAIKRWLEKNTTYSHDPRFDDPTVNPAEQFLFGERFGYCVHISHATVYLLRSLGIPARIGTGYMVPTQRNGKSSSILIQSTDAHAWPEIYLDGAGWVVADVSPEKIDESTLIAPEPDPTVGQFLADKARNKDQHQRRIREKKYSRHFPLKLADLPWILLAAIALLYLIKSWIRWCPWIAGEEDFVRVTQRAAILHLAEIGIQRGFGETRSEFSQRISNHFPEFADLTDAHMSEVYGRGRHSTRQECLKANLQTRLRSRQSAGWPRWVIGILDPRFWTLVR</sequence>
<evidence type="ECO:0000256" key="2">
    <source>
        <dbReference type="SAM" id="Phobius"/>
    </source>
</evidence>
<dbReference type="Pfam" id="PF01841">
    <property type="entry name" value="Transglut_core"/>
    <property type="match status" value="1"/>
</dbReference>
<feature type="transmembrane region" description="Helical" evidence="2">
    <location>
        <begin position="194"/>
        <end position="212"/>
    </location>
</feature>
<feature type="compositionally biased region" description="Polar residues" evidence="1">
    <location>
        <begin position="233"/>
        <end position="242"/>
    </location>
</feature>
<dbReference type="SUPFAM" id="SSF54001">
    <property type="entry name" value="Cysteine proteinases"/>
    <property type="match status" value="1"/>
</dbReference>
<organism evidence="4 5">
    <name type="scientific">Neorhodopirellula pilleata</name>
    <dbReference type="NCBI Taxonomy" id="2714738"/>
    <lineage>
        <taxon>Bacteria</taxon>
        <taxon>Pseudomonadati</taxon>
        <taxon>Planctomycetota</taxon>
        <taxon>Planctomycetia</taxon>
        <taxon>Pirellulales</taxon>
        <taxon>Pirellulaceae</taxon>
        <taxon>Neorhodopirellula</taxon>
    </lineage>
</organism>
<protein>
    <submittedName>
        <fullName evidence="4">Protein-glutamine gamma-glutamyltransferase</fullName>
        <ecNumber evidence="4">2.3.2.13</ecNumber>
    </submittedName>
</protein>
<dbReference type="InterPro" id="IPR038765">
    <property type="entry name" value="Papain-like_cys_pep_sf"/>
</dbReference>
<feature type="region of interest" description="Disordered" evidence="1">
    <location>
        <begin position="226"/>
        <end position="340"/>
    </location>
</feature>
<dbReference type="OrthoDB" id="9804872at2"/>
<feature type="transmembrane region" description="Helical" evidence="2">
    <location>
        <begin position="162"/>
        <end position="182"/>
    </location>
</feature>
<evidence type="ECO:0000313" key="5">
    <source>
        <dbReference type="Proteomes" id="UP000316213"/>
    </source>
</evidence>
<feature type="transmembrane region" description="Helical" evidence="2">
    <location>
        <begin position="59"/>
        <end position="79"/>
    </location>
</feature>
<dbReference type="InterPro" id="IPR002931">
    <property type="entry name" value="Transglutaminase-like"/>
</dbReference>
<evidence type="ECO:0000256" key="1">
    <source>
        <dbReference type="SAM" id="MobiDB-lite"/>
    </source>
</evidence>
<keyword evidence="2" id="KW-1133">Transmembrane helix</keyword>
<feature type="compositionally biased region" description="Low complexity" evidence="1">
    <location>
        <begin position="266"/>
        <end position="312"/>
    </location>
</feature>
<dbReference type="InterPro" id="IPR052901">
    <property type="entry name" value="Bact_TGase-like"/>
</dbReference>
<comment type="caution">
    <text evidence="4">The sequence shown here is derived from an EMBL/GenBank/DDBJ whole genome shotgun (WGS) entry which is preliminary data.</text>
</comment>
<feature type="domain" description="Transglutaminase-like" evidence="3">
    <location>
        <begin position="558"/>
        <end position="630"/>
    </location>
</feature>
<keyword evidence="4" id="KW-0012">Acyltransferase</keyword>